<dbReference type="OrthoDB" id="412402at2759"/>
<sequence>MSNQINRPPRPPPLQTNVRHARPGSSRSNNSRLSSSLSHASPASASSASTYHHGDEANLTPRDALREAILDIECATRALQIATSGVKSAMRLVALAWDDSSAPWDEAASLQAHAARSPWLANTPTLSSISFLDTPISSIYSPPPYWRDALPKEPISLTFGIELEHVFAFDIYPGPGFEWMGFEGRDCGGDHQDGLSSRVLGADIEGVVLPAKSRLGMPCCTMPVALCVLNHAGLEGVIDGSGYASWSLDKDLSIRYSADLCKDLPGKLDAYMEKNWIQGRHELVSRVLTAPDKLTFGTFKCSRAMKEIESYLQAIHGTSTDPWGAFVNKSCGFHVHVGRTYPDSDAMLPLPVLQHLAYLLVQFEELITALHDQDRRSRGNGDSRFVASNLMGIRRSEHWCRRIDELDLAMAQKKIFSKNMTAHILAKMMDTDITPYDRFGGRVSGGRLTRYKFVNFQRLTQTGDAKTIEFRQHKGTVDFDEISHWVHFILSLVRAAERMAKDPTGLHSSPVSPVVRMSFRRKQAAKYTIRCAKLRDEFERLFALLEFDEETRCYWHQRFVQLNPAEVLRVEEDENGVEWIADDGRCPACSQEDQDQEQDNLVFAGREQLSPSLPRPDLPWGSEAIVTDEETLENPDAAVQHDIEVLPAAPRTVTGQDRRIDSLIGSPQWDELVQATNLLRLHSPTSVER</sequence>
<dbReference type="PANTHER" id="PTHR36847:SF1">
    <property type="entry name" value="AMIDOLIGASE ENZYME"/>
    <property type="match status" value="1"/>
</dbReference>
<dbReference type="Proteomes" id="UP000054342">
    <property type="component" value="Unassembled WGS sequence"/>
</dbReference>
<protein>
    <recommendedName>
        <fullName evidence="4">Amidoligase enzyme</fullName>
    </recommendedName>
</protein>
<dbReference type="RefSeq" id="XP_013322131.1">
    <property type="nucleotide sequence ID" value="XM_013466677.1"/>
</dbReference>
<organism evidence="2 3">
    <name type="scientific">Exophiala xenobiotica</name>
    <dbReference type="NCBI Taxonomy" id="348802"/>
    <lineage>
        <taxon>Eukaryota</taxon>
        <taxon>Fungi</taxon>
        <taxon>Dikarya</taxon>
        <taxon>Ascomycota</taxon>
        <taxon>Pezizomycotina</taxon>
        <taxon>Eurotiomycetes</taxon>
        <taxon>Chaetothyriomycetidae</taxon>
        <taxon>Chaetothyriales</taxon>
        <taxon>Herpotrichiellaceae</taxon>
        <taxon>Exophiala</taxon>
    </lineage>
</organism>
<feature type="region of interest" description="Disordered" evidence="1">
    <location>
        <begin position="1"/>
        <end position="57"/>
    </location>
</feature>
<dbReference type="InterPro" id="IPR022025">
    <property type="entry name" value="Amidoligase_2"/>
</dbReference>
<dbReference type="Pfam" id="PF12224">
    <property type="entry name" value="Amidoligase_2"/>
    <property type="match status" value="1"/>
</dbReference>
<evidence type="ECO:0000313" key="3">
    <source>
        <dbReference type="Proteomes" id="UP000054342"/>
    </source>
</evidence>
<evidence type="ECO:0000313" key="2">
    <source>
        <dbReference type="EMBL" id="KIW61547.1"/>
    </source>
</evidence>
<dbReference type="GeneID" id="25323564"/>
<dbReference type="AlphaFoldDB" id="A0A0D2DGY7"/>
<evidence type="ECO:0008006" key="4">
    <source>
        <dbReference type="Google" id="ProtNLM"/>
    </source>
</evidence>
<name>A0A0D2DGY7_9EURO</name>
<keyword evidence="3" id="KW-1185">Reference proteome</keyword>
<proteinExistence type="predicted"/>
<dbReference type="STRING" id="348802.A0A0D2DGY7"/>
<dbReference type="PANTHER" id="PTHR36847">
    <property type="entry name" value="AMIDOLIGASE ENZYME"/>
    <property type="match status" value="1"/>
</dbReference>
<gene>
    <name evidence="2" type="ORF">PV05_01656</name>
</gene>
<feature type="compositionally biased region" description="Low complexity" evidence="1">
    <location>
        <begin position="25"/>
        <end position="49"/>
    </location>
</feature>
<dbReference type="HOGENOM" id="CLU_399570_0_0_1"/>
<accession>A0A0D2DGY7</accession>
<reference evidence="2 3" key="1">
    <citation type="submission" date="2015-01" db="EMBL/GenBank/DDBJ databases">
        <title>The Genome Sequence of Exophiala xenobiotica CBS118157.</title>
        <authorList>
            <consortium name="The Broad Institute Genomics Platform"/>
            <person name="Cuomo C."/>
            <person name="de Hoog S."/>
            <person name="Gorbushina A."/>
            <person name="Stielow B."/>
            <person name="Teixiera M."/>
            <person name="Abouelleil A."/>
            <person name="Chapman S.B."/>
            <person name="Priest M."/>
            <person name="Young S.K."/>
            <person name="Wortman J."/>
            <person name="Nusbaum C."/>
            <person name="Birren B."/>
        </authorList>
    </citation>
    <scope>NUCLEOTIDE SEQUENCE [LARGE SCALE GENOMIC DNA]</scope>
    <source>
        <strain evidence="2 3">CBS 118157</strain>
    </source>
</reference>
<dbReference type="EMBL" id="KN847317">
    <property type="protein sequence ID" value="KIW61547.1"/>
    <property type="molecule type" value="Genomic_DNA"/>
</dbReference>
<evidence type="ECO:0000256" key="1">
    <source>
        <dbReference type="SAM" id="MobiDB-lite"/>
    </source>
</evidence>